<dbReference type="eggNOG" id="ENOG502QZ63">
    <property type="taxonomic scope" value="Eukaryota"/>
</dbReference>
<dbReference type="AlphaFoldDB" id="W9XQL1"/>
<protein>
    <recommendedName>
        <fullName evidence="3">Phytanoyl-CoA dioxygenase</fullName>
    </recommendedName>
</protein>
<dbReference type="Proteomes" id="UP000019471">
    <property type="component" value="Unassembled WGS sequence"/>
</dbReference>
<comment type="caution">
    <text evidence="1">The sequence shown here is derived from an EMBL/GenBank/DDBJ whole genome shotgun (WGS) entry which is preliminary data.</text>
</comment>
<dbReference type="PANTHER" id="PTHR31630:SF6">
    <property type="entry name" value="PHYTANOYL-COA DIOXYGENASE-RELATED"/>
    <property type="match status" value="1"/>
</dbReference>
<dbReference type="EMBL" id="AMGX01000005">
    <property type="protein sequence ID" value="EXJ72619.1"/>
    <property type="molecule type" value="Genomic_DNA"/>
</dbReference>
<dbReference type="PANTHER" id="PTHR31630">
    <property type="entry name" value="PHYTANOYL-COA DIOXYGENASE-RELATED-RELATED"/>
    <property type="match status" value="1"/>
</dbReference>
<dbReference type="OrthoDB" id="445007at2759"/>
<dbReference type="RefSeq" id="XP_007742566.1">
    <property type="nucleotide sequence ID" value="XM_007744376.1"/>
</dbReference>
<evidence type="ECO:0008006" key="3">
    <source>
        <dbReference type="Google" id="ProtNLM"/>
    </source>
</evidence>
<dbReference type="GeneID" id="19188493"/>
<sequence length="329" mass="37704">MSSVQSTTTQTITSIPLSTHYGDWRDDLVKNGYTVIKAAISPDRAKNYQQRAFDWLKSFNTPLDFENPDTWVRENLPVLTDINTFENYSVVHEKFMWDARLEPGVFDAFAKLWGTEDLLVSFDSLNVTFPNRKDKPRKPSWPHIDQSPLRRGLQCVQGIIALSKAGPEDGSLMVLPRSNNHVEEYFDTKTDPMSWDKIDWRVFDEEEMEFFHSQGLKPIKVEVEPGDLILWDSRTIHWGAEPEAESNAIRTVIYVSYSPAALASAESIKMKQQIFRDHGATTHWAHDNIFPRDLLAYLPDGSVDPRNRSEPLEPPELTDRLLKVAGMKP</sequence>
<dbReference type="HOGENOM" id="CLU_049199_0_0_1"/>
<dbReference type="SUPFAM" id="SSF51197">
    <property type="entry name" value="Clavaminate synthase-like"/>
    <property type="match status" value="1"/>
</dbReference>
<accession>W9XQL1</accession>
<reference evidence="1 2" key="1">
    <citation type="submission" date="2013-03" db="EMBL/GenBank/DDBJ databases">
        <title>The Genome Sequence of Cladophialophora psammophila CBS 110553.</title>
        <authorList>
            <consortium name="The Broad Institute Genomics Platform"/>
            <person name="Cuomo C."/>
            <person name="de Hoog S."/>
            <person name="Gorbushina A."/>
            <person name="Walker B."/>
            <person name="Young S.K."/>
            <person name="Zeng Q."/>
            <person name="Gargeya S."/>
            <person name="Fitzgerald M."/>
            <person name="Haas B."/>
            <person name="Abouelleil A."/>
            <person name="Allen A.W."/>
            <person name="Alvarado L."/>
            <person name="Arachchi H.M."/>
            <person name="Berlin A.M."/>
            <person name="Chapman S.B."/>
            <person name="Gainer-Dewar J."/>
            <person name="Goldberg J."/>
            <person name="Griggs A."/>
            <person name="Gujja S."/>
            <person name="Hansen M."/>
            <person name="Howarth C."/>
            <person name="Imamovic A."/>
            <person name="Ireland A."/>
            <person name="Larimer J."/>
            <person name="McCowan C."/>
            <person name="Murphy C."/>
            <person name="Pearson M."/>
            <person name="Poon T.W."/>
            <person name="Priest M."/>
            <person name="Roberts A."/>
            <person name="Saif S."/>
            <person name="Shea T."/>
            <person name="Sisk P."/>
            <person name="Sykes S."/>
            <person name="Wortman J."/>
            <person name="Nusbaum C."/>
            <person name="Birren B."/>
        </authorList>
    </citation>
    <scope>NUCLEOTIDE SEQUENCE [LARGE SCALE GENOMIC DNA]</scope>
    <source>
        <strain evidence="1 2">CBS 110553</strain>
    </source>
</reference>
<evidence type="ECO:0000313" key="2">
    <source>
        <dbReference type="Proteomes" id="UP000019471"/>
    </source>
</evidence>
<dbReference type="Pfam" id="PF05721">
    <property type="entry name" value="PhyH"/>
    <property type="match status" value="1"/>
</dbReference>
<proteinExistence type="predicted"/>
<dbReference type="Gene3D" id="2.60.120.620">
    <property type="entry name" value="q2cbj1_9rhob like domain"/>
    <property type="match status" value="1"/>
</dbReference>
<organism evidence="1 2">
    <name type="scientific">Cladophialophora psammophila CBS 110553</name>
    <dbReference type="NCBI Taxonomy" id="1182543"/>
    <lineage>
        <taxon>Eukaryota</taxon>
        <taxon>Fungi</taxon>
        <taxon>Dikarya</taxon>
        <taxon>Ascomycota</taxon>
        <taxon>Pezizomycotina</taxon>
        <taxon>Eurotiomycetes</taxon>
        <taxon>Chaetothyriomycetidae</taxon>
        <taxon>Chaetothyriales</taxon>
        <taxon>Herpotrichiellaceae</taxon>
        <taxon>Cladophialophora</taxon>
    </lineage>
</organism>
<name>W9XQL1_9EURO</name>
<evidence type="ECO:0000313" key="1">
    <source>
        <dbReference type="EMBL" id="EXJ72619.1"/>
    </source>
</evidence>
<keyword evidence="2" id="KW-1185">Reference proteome</keyword>
<gene>
    <name evidence="1" type="ORF">A1O5_03765</name>
</gene>
<dbReference type="InterPro" id="IPR008775">
    <property type="entry name" value="Phytyl_CoA_dOase-like"/>
</dbReference>